<protein>
    <submittedName>
        <fullName evidence="1">Phage tail protein</fullName>
    </submittedName>
</protein>
<evidence type="ECO:0000313" key="2">
    <source>
        <dbReference type="Proteomes" id="UP000826212"/>
    </source>
</evidence>
<sequence>MERQPVAFYFKVVVSGTKSDEDCSFQEVSGIRSEIDVEEVHEGGENGFVHALPKGMTHSNLILKRCITAKDGGLAAWCSATFKNDGLKITTKSVDVHLMDENKNPLRSWNFTNVYPVKWEVDSFNSTKNELAIEVIELRYNTCERTK</sequence>
<organism evidence="1 2">
    <name type="scientific">Halosquirtibacter laminarini</name>
    <dbReference type="NCBI Taxonomy" id="3374600"/>
    <lineage>
        <taxon>Bacteria</taxon>
        <taxon>Pseudomonadati</taxon>
        <taxon>Bacteroidota</taxon>
        <taxon>Bacteroidia</taxon>
        <taxon>Marinilabiliales</taxon>
        <taxon>Prolixibacteraceae</taxon>
        <taxon>Halosquirtibacter</taxon>
    </lineage>
</organism>
<proteinExistence type="predicted"/>
<evidence type="ECO:0000313" key="1">
    <source>
        <dbReference type="EMBL" id="QZE14377.1"/>
    </source>
</evidence>
<keyword evidence="2" id="KW-1185">Reference proteome</keyword>
<name>A0AC61NFI7_9BACT</name>
<dbReference type="EMBL" id="CP081303">
    <property type="protein sequence ID" value="QZE14377.1"/>
    <property type="molecule type" value="Genomic_DNA"/>
</dbReference>
<gene>
    <name evidence="1" type="ORF">K4L44_00285</name>
</gene>
<accession>A0AC61NFI7</accession>
<dbReference type="Proteomes" id="UP000826212">
    <property type="component" value="Chromosome"/>
</dbReference>
<reference evidence="1" key="1">
    <citation type="submission" date="2021-08" db="EMBL/GenBank/DDBJ databases">
        <title>Novel anaerobic bacterium isolated from sea squirt in East Sea, Republic of Korea.</title>
        <authorList>
            <person name="Nguyen T.H."/>
            <person name="Li Z."/>
            <person name="Lee Y.-J."/>
            <person name="Ko J."/>
            <person name="Kim S.-G."/>
        </authorList>
    </citation>
    <scope>NUCLEOTIDE SEQUENCE</scope>
    <source>
        <strain evidence="1">KCTC 25031</strain>
    </source>
</reference>